<dbReference type="PANTHER" id="PTHR12532:SF0">
    <property type="entry name" value="TRANSLATIONAL ACTIVATOR OF CYTOCHROME C OXIDASE 1"/>
    <property type="match status" value="1"/>
</dbReference>
<dbReference type="PANTHER" id="PTHR12532">
    <property type="entry name" value="TRANSLATIONAL ACTIVATOR OF CYTOCHROME C OXIDASE 1"/>
    <property type="match status" value="1"/>
</dbReference>
<evidence type="ECO:0000313" key="4">
    <source>
        <dbReference type="EMBL" id="KAJ7343684.1"/>
    </source>
</evidence>
<dbReference type="SUPFAM" id="SSF75625">
    <property type="entry name" value="YebC-like"/>
    <property type="match status" value="1"/>
</dbReference>
<dbReference type="GO" id="GO:0005739">
    <property type="term" value="C:mitochondrion"/>
    <property type="evidence" value="ECO:0007669"/>
    <property type="project" value="TreeGrafter"/>
</dbReference>
<evidence type="ECO:0000259" key="2">
    <source>
        <dbReference type="Pfam" id="PF01709"/>
    </source>
</evidence>
<proteinExistence type="inferred from homology"/>
<evidence type="ECO:0000313" key="5">
    <source>
        <dbReference type="Proteomes" id="UP001218218"/>
    </source>
</evidence>
<dbReference type="Pfam" id="PF20772">
    <property type="entry name" value="TACO1_YebC_N"/>
    <property type="match status" value="1"/>
</dbReference>
<dbReference type="InterPro" id="IPR002876">
    <property type="entry name" value="Transcrip_reg_TACO1-like"/>
</dbReference>
<dbReference type="AlphaFoldDB" id="A0AAD7EP85"/>
<keyword evidence="5" id="KW-1185">Reference proteome</keyword>
<evidence type="ECO:0000256" key="1">
    <source>
        <dbReference type="ARBA" id="ARBA00008724"/>
    </source>
</evidence>
<dbReference type="Gene3D" id="1.10.10.200">
    <property type="match status" value="1"/>
</dbReference>
<feature type="domain" description="TACO1/YebC-like N-terminal" evidence="3">
    <location>
        <begin position="28"/>
        <end position="97"/>
    </location>
</feature>
<feature type="domain" description="TACO1/YebC-like second and third" evidence="2">
    <location>
        <begin position="104"/>
        <end position="269"/>
    </location>
</feature>
<dbReference type="InterPro" id="IPR026564">
    <property type="entry name" value="Transcrip_reg_TACO1-like_dom3"/>
</dbReference>
<name>A0AAD7EP85_9AGAR</name>
<comment type="similarity">
    <text evidence="1">Belongs to the TACO1 family.</text>
</comment>
<gene>
    <name evidence="4" type="ORF">DFH08DRAFT_702601</name>
</gene>
<protein>
    <submittedName>
        <fullName evidence="4">DUF28-domain-containing protein</fullName>
    </submittedName>
</protein>
<dbReference type="Proteomes" id="UP001218218">
    <property type="component" value="Unassembled WGS sequence"/>
</dbReference>
<dbReference type="InterPro" id="IPR017856">
    <property type="entry name" value="Integrase-like_N"/>
</dbReference>
<reference evidence="4" key="1">
    <citation type="submission" date="2023-03" db="EMBL/GenBank/DDBJ databases">
        <title>Massive genome expansion in bonnet fungi (Mycena s.s.) driven by repeated elements and novel gene families across ecological guilds.</title>
        <authorList>
            <consortium name="Lawrence Berkeley National Laboratory"/>
            <person name="Harder C.B."/>
            <person name="Miyauchi S."/>
            <person name="Viragh M."/>
            <person name="Kuo A."/>
            <person name="Thoen E."/>
            <person name="Andreopoulos B."/>
            <person name="Lu D."/>
            <person name="Skrede I."/>
            <person name="Drula E."/>
            <person name="Henrissat B."/>
            <person name="Morin E."/>
            <person name="Kohler A."/>
            <person name="Barry K."/>
            <person name="LaButti K."/>
            <person name="Morin E."/>
            <person name="Salamov A."/>
            <person name="Lipzen A."/>
            <person name="Mereny Z."/>
            <person name="Hegedus B."/>
            <person name="Baldrian P."/>
            <person name="Stursova M."/>
            <person name="Weitz H."/>
            <person name="Taylor A."/>
            <person name="Grigoriev I.V."/>
            <person name="Nagy L.G."/>
            <person name="Martin F."/>
            <person name="Kauserud H."/>
        </authorList>
    </citation>
    <scope>NUCLEOTIDE SEQUENCE</scope>
    <source>
        <strain evidence="4">CBHHK002</strain>
    </source>
</reference>
<comment type="caution">
    <text evidence="4">The sequence shown here is derived from an EMBL/GenBank/DDBJ whole genome shotgun (WGS) entry which is preliminary data.</text>
</comment>
<dbReference type="InterPro" id="IPR049083">
    <property type="entry name" value="TACO1_YebC_N"/>
</dbReference>
<evidence type="ECO:0000259" key="3">
    <source>
        <dbReference type="Pfam" id="PF20772"/>
    </source>
</evidence>
<sequence length="272" mass="30069">MILRSNIHGRVLALRSFCSTPPSLSGHNKWSKIKEKKGINDVKKNAAYTKASREIMTAVRLGGSADPEQNSALAAILRRLKDIPKENIQNALEKAVKKRDQRGEAIVYEALAYNKVGLIIECATPNPTRTVANIRHILSEHNAHITPVRFMFNRIGSVKAIAKNDELALITLIDIAMDNGAEDVQENLSTDTEVEFQKQFTCPPESLGQLTTALSAPGVCQTLLASEIVFAPFETDNTVGEEDPDMATKISDLVRELEDDEDTKRVWTSWTA</sequence>
<organism evidence="4 5">
    <name type="scientific">Mycena albidolilacea</name>
    <dbReference type="NCBI Taxonomy" id="1033008"/>
    <lineage>
        <taxon>Eukaryota</taxon>
        <taxon>Fungi</taxon>
        <taxon>Dikarya</taxon>
        <taxon>Basidiomycota</taxon>
        <taxon>Agaricomycotina</taxon>
        <taxon>Agaricomycetes</taxon>
        <taxon>Agaricomycetidae</taxon>
        <taxon>Agaricales</taxon>
        <taxon>Marasmiineae</taxon>
        <taxon>Mycenaceae</taxon>
        <taxon>Mycena</taxon>
    </lineage>
</organism>
<dbReference type="EMBL" id="JARIHO010000023">
    <property type="protein sequence ID" value="KAJ7343684.1"/>
    <property type="molecule type" value="Genomic_DNA"/>
</dbReference>
<dbReference type="InterPro" id="IPR048300">
    <property type="entry name" value="TACO1_YebC-like_2nd/3rd_dom"/>
</dbReference>
<dbReference type="Pfam" id="PF01709">
    <property type="entry name" value="Transcrip_reg"/>
    <property type="match status" value="1"/>
</dbReference>
<dbReference type="InterPro" id="IPR029072">
    <property type="entry name" value="YebC-like"/>
</dbReference>
<dbReference type="Gene3D" id="3.30.70.980">
    <property type="match status" value="2"/>
</dbReference>
<accession>A0AAD7EP85</accession>